<sequence length="90" mass="10701">MEKSPHLDYLLFIDSDIGVVNPKRRIEEFIDEDVEIMFYDRFYNWEVMAGSYLVRNSRWSRSFLQGFADYEFRVPNSFHGTDNGALHVSI</sequence>
<dbReference type="Gene3D" id="3.90.550.10">
    <property type="entry name" value="Spore Coat Polysaccharide Biosynthesis Protein SpsA, Chain A"/>
    <property type="match status" value="1"/>
</dbReference>
<dbReference type="AlphaFoldDB" id="A0A0D8XA93"/>
<dbReference type="OrthoDB" id="407658at2759"/>
<gene>
    <name evidence="1" type="ORF">DICVIV_12527</name>
</gene>
<dbReference type="EMBL" id="KN716813">
    <property type="protein sequence ID" value="KJH41493.1"/>
    <property type="molecule type" value="Genomic_DNA"/>
</dbReference>
<dbReference type="InterPro" id="IPR029044">
    <property type="entry name" value="Nucleotide-diphossugar_trans"/>
</dbReference>
<dbReference type="Proteomes" id="UP000053766">
    <property type="component" value="Unassembled WGS sequence"/>
</dbReference>
<evidence type="ECO:0000313" key="2">
    <source>
        <dbReference type="Proteomes" id="UP000053766"/>
    </source>
</evidence>
<dbReference type="PANTHER" id="PTHR31562">
    <property type="entry name" value="PROTEIN CBG18972"/>
    <property type="match status" value="1"/>
</dbReference>
<dbReference type="InterPro" id="IPR004988">
    <property type="entry name" value="DUF273"/>
</dbReference>
<reference evidence="1 2" key="1">
    <citation type="submission" date="2013-11" db="EMBL/GenBank/DDBJ databases">
        <title>Draft genome of the bovine lungworm Dictyocaulus viviparus.</title>
        <authorList>
            <person name="Mitreva M."/>
        </authorList>
    </citation>
    <scope>NUCLEOTIDE SEQUENCE [LARGE SCALE GENOMIC DNA]</scope>
    <source>
        <strain evidence="1 2">HannoverDv2000</strain>
    </source>
</reference>
<evidence type="ECO:0000313" key="1">
    <source>
        <dbReference type="EMBL" id="KJH41493.1"/>
    </source>
</evidence>
<dbReference type="STRING" id="29172.A0A0D8XA93"/>
<proteinExistence type="predicted"/>
<keyword evidence="2" id="KW-1185">Reference proteome</keyword>
<accession>A0A0D8XA93</accession>
<name>A0A0D8XA93_DICVI</name>
<protein>
    <recommendedName>
        <fullName evidence="3">Nucleotide-diphospho-sugar transferase domain-containing protein</fullName>
    </recommendedName>
</protein>
<evidence type="ECO:0008006" key="3">
    <source>
        <dbReference type="Google" id="ProtNLM"/>
    </source>
</evidence>
<organism evidence="1 2">
    <name type="scientific">Dictyocaulus viviparus</name>
    <name type="common">Bovine lungworm</name>
    <dbReference type="NCBI Taxonomy" id="29172"/>
    <lineage>
        <taxon>Eukaryota</taxon>
        <taxon>Metazoa</taxon>
        <taxon>Ecdysozoa</taxon>
        <taxon>Nematoda</taxon>
        <taxon>Chromadorea</taxon>
        <taxon>Rhabditida</taxon>
        <taxon>Rhabditina</taxon>
        <taxon>Rhabditomorpha</taxon>
        <taxon>Strongyloidea</taxon>
        <taxon>Metastrongylidae</taxon>
        <taxon>Dictyocaulus</taxon>
    </lineage>
</organism>
<dbReference type="PANTHER" id="PTHR31562:SF9">
    <property type="entry name" value="GLYCOSYLTRANSFERASE FAMILY 8 PROTEIN"/>
    <property type="match status" value="1"/>
</dbReference>
<dbReference type="Pfam" id="PF03314">
    <property type="entry name" value="DUF273"/>
    <property type="match status" value="1"/>
</dbReference>
<reference evidence="2" key="2">
    <citation type="journal article" date="2016" name="Sci. Rep.">
        <title>Dictyocaulus viviparus genome, variome and transcriptome elucidate lungworm biology and support future intervention.</title>
        <authorList>
            <person name="McNulty S.N."/>
            <person name="Strube C."/>
            <person name="Rosa B.A."/>
            <person name="Martin J.C."/>
            <person name="Tyagi R."/>
            <person name="Choi Y.J."/>
            <person name="Wang Q."/>
            <person name="Hallsworth Pepin K."/>
            <person name="Zhang X."/>
            <person name="Ozersky P."/>
            <person name="Wilson R.K."/>
            <person name="Sternberg P.W."/>
            <person name="Gasser R.B."/>
            <person name="Mitreva M."/>
        </authorList>
    </citation>
    <scope>NUCLEOTIDE SEQUENCE [LARGE SCALE GENOMIC DNA]</scope>
    <source>
        <strain evidence="2">HannoverDv2000</strain>
    </source>
</reference>